<gene>
    <name evidence="2" type="ORF">CRG98_041294</name>
</gene>
<dbReference type="InterPro" id="IPR043502">
    <property type="entry name" value="DNA/RNA_pol_sf"/>
</dbReference>
<dbReference type="Proteomes" id="UP000233551">
    <property type="component" value="Unassembled WGS sequence"/>
</dbReference>
<dbReference type="SUPFAM" id="SSF56672">
    <property type="entry name" value="DNA/RNA polymerases"/>
    <property type="match status" value="1"/>
</dbReference>
<comment type="caution">
    <text evidence="2">The sequence shown here is derived from an EMBL/GenBank/DDBJ whole genome shotgun (WGS) entry which is preliminary data.</text>
</comment>
<dbReference type="STRING" id="22663.A0A2I0I2U7"/>
<dbReference type="InterPro" id="IPR013103">
    <property type="entry name" value="RVT_2"/>
</dbReference>
<feature type="domain" description="Reverse transcriptase Ty1/copia-type" evidence="1">
    <location>
        <begin position="11"/>
        <end position="118"/>
    </location>
</feature>
<evidence type="ECO:0000313" key="3">
    <source>
        <dbReference type="Proteomes" id="UP000233551"/>
    </source>
</evidence>
<dbReference type="AlphaFoldDB" id="A0A2I0I2U7"/>
<protein>
    <recommendedName>
        <fullName evidence="1">Reverse transcriptase Ty1/copia-type domain-containing protein</fullName>
    </recommendedName>
</protein>
<organism evidence="2 3">
    <name type="scientific">Punica granatum</name>
    <name type="common">Pomegranate</name>
    <dbReference type="NCBI Taxonomy" id="22663"/>
    <lineage>
        <taxon>Eukaryota</taxon>
        <taxon>Viridiplantae</taxon>
        <taxon>Streptophyta</taxon>
        <taxon>Embryophyta</taxon>
        <taxon>Tracheophyta</taxon>
        <taxon>Spermatophyta</taxon>
        <taxon>Magnoliopsida</taxon>
        <taxon>eudicotyledons</taxon>
        <taxon>Gunneridae</taxon>
        <taxon>Pentapetalae</taxon>
        <taxon>rosids</taxon>
        <taxon>malvids</taxon>
        <taxon>Myrtales</taxon>
        <taxon>Lythraceae</taxon>
        <taxon>Punica</taxon>
    </lineage>
</organism>
<accession>A0A2I0I2U7</accession>
<dbReference type="EMBL" id="PGOL01004149">
    <property type="protein sequence ID" value="PKI38314.1"/>
    <property type="molecule type" value="Genomic_DNA"/>
</dbReference>
<sequence>MEEKIRALENNNTWTVETLPVGKQPIGCKWVFKVKRKADGSVERFKARLVTKGFTQVEGIDYNETFAPVAKLVTVRCLLTIALFRGWDLHQLDVNNAFLHGDLQEEVYMKMPPGFTSND</sequence>
<name>A0A2I0I2U7_PUNGR</name>
<dbReference type="Pfam" id="PF07727">
    <property type="entry name" value="RVT_2"/>
    <property type="match status" value="1"/>
</dbReference>
<evidence type="ECO:0000259" key="1">
    <source>
        <dbReference type="Pfam" id="PF07727"/>
    </source>
</evidence>
<reference evidence="2 3" key="1">
    <citation type="submission" date="2017-11" db="EMBL/GenBank/DDBJ databases">
        <title>De-novo sequencing of pomegranate (Punica granatum L.) genome.</title>
        <authorList>
            <person name="Akparov Z."/>
            <person name="Amiraslanov A."/>
            <person name="Hajiyeva S."/>
            <person name="Abbasov M."/>
            <person name="Kaur K."/>
            <person name="Hamwieh A."/>
            <person name="Solovyev V."/>
            <person name="Salamov A."/>
            <person name="Braich B."/>
            <person name="Kosarev P."/>
            <person name="Mahmoud A."/>
            <person name="Hajiyev E."/>
            <person name="Babayeva S."/>
            <person name="Izzatullayeva V."/>
            <person name="Mammadov A."/>
            <person name="Mammadov A."/>
            <person name="Sharifova S."/>
            <person name="Ojaghi J."/>
            <person name="Eynullazada K."/>
            <person name="Bayramov B."/>
            <person name="Abdulazimova A."/>
            <person name="Shahmuradov I."/>
        </authorList>
    </citation>
    <scope>NUCLEOTIDE SEQUENCE [LARGE SCALE GENOMIC DNA]</scope>
    <source>
        <strain evidence="3">cv. AG2017</strain>
        <tissue evidence="2">Leaf</tissue>
    </source>
</reference>
<keyword evidence="3" id="KW-1185">Reference proteome</keyword>
<evidence type="ECO:0000313" key="2">
    <source>
        <dbReference type="EMBL" id="PKI38314.1"/>
    </source>
</evidence>
<proteinExistence type="predicted"/>